<evidence type="ECO:0000259" key="3">
    <source>
        <dbReference type="Pfam" id="PF22124"/>
    </source>
</evidence>
<evidence type="ECO:0000259" key="2">
    <source>
        <dbReference type="Pfam" id="PF21307"/>
    </source>
</evidence>
<evidence type="ECO:0000313" key="5">
    <source>
        <dbReference type="Proteomes" id="UP000452235"/>
    </source>
</evidence>
<feature type="domain" description="Alpha fucosidase A-like C-terminal" evidence="2">
    <location>
        <begin position="669"/>
        <end position="739"/>
    </location>
</feature>
<dbReference type="Pfam" id="PF22124">
    <property type="entry name" value="Glyco_hydro_95_cat"/>
    <property type="match status" value="1"/>
</dbReference>
<dbReference type="Pfam" id="PF21307">
    <property type="entry name" value="Glyco_hydro_95_C"/>
    <property type="match status" value="1"/>
</dbReference>
<dbReference type="PANTHER" id="PTHR31084:SF18">
    <property type="entry name" value="GLYCOSYL HYDROLASE FAMILY 95 N-TERMINAL DOMAIN-CONTAINING PROTEIN"/>
    <property type="match status" value="1"/>
</dbReference>
<dbReference type="OrthoDB" id="2848340at2759"/>
<protein>
    <submittedName>
        <fullName evidence="4">Alpha-L-fucosidase 2</fullName>
    </submittedName>
</protein>
<comment type="caution">
    <text evidence="4">The sequence shown here is derived from an EMBL/GenBank/DDBJ whole genome shotgun (WGS) entry which is preliminary data.</text>
</comment>
<dbReference type="InterPro" id="IPR016518">
    <property type="entry name" value="Alpha-L-fucosidase"/>
</dbReference>
<dbReference type="InterPro" id="IPR054363">
    <property type="entry name" value="GH95_cat"/>
</dbReference>
<dbReference type="GO" id="GO:0005975">
    <property type="term" value="P:carbohydrate metabolic process"/>
    <property type="evidence" value="ECO:0007669"/>
    <property type="project" value="InterPro"/>
</dbReference>
<evidence type="ECO:0000313" key="4">
    <source>
        <dbReference type="EMBL" id="GFF20176.1"/>
    </source>
</evidence>
<dbReference type="InterPro" id="IPR012341">
    <property type="entry name" value="6hp_glycosidase-like_sf"/>
</dbReference>
<dbReference type="GO" id="GO:0004560">
    <property type="term" value="F:alpha-L-fucosidase activity"/>
    <property type="evidence" value="ECO:0007669"/>
    <property type="project" value="InterPro"/>
</dbReference>
<organism evidence="4 5">
    <name type="scientific">Aspergillus terreus</name>
    <dbReference type="NCBI Taxonomy" id="33178"/>
    <lineage>
        <taxon>Eukaryota</taxon>
        <taxon>Fungi</taxon>
        <taxon>Dikarya</taxon>
        <taxon>Ascomycota</taxon>
        <taxon>Pezizomycotina</taxon>
        <taxon>Eurotiomycetes</taxon>
        <taxon>Eurotiomycetidae</taxon>
        <taxon>Eurotiales</taxon>
        <taxon>Aspergillaceae</taxon>
        <taxon>Aspergillus</taxon>
        <taxon>Aspergillus subgen. Circumdati</taxon>
    </lineage>
</organism>
<dbReference type="AlphaFoldDB" id="A0A5M3Z3Y4"/>
<dbReference type="Pfam" id="PF14498">
    <property type="entry name" value="Glyco_hyd_65N_2"/>
    <property type="match status" value="1"/>
</dbReference>
<dbReference type="InterPro" id="IPR049053">
    <property type="entry name" value="AFCA-like_C"/>
</dbReference>
<dbReference type="SUPFAM" id="SSF48208">
    <property type="entry name" value="Six-hairpin glycosidases"/>
    <property type="match status" value="1"/>
</dbReference>
<dbReference type="PIRSF" id="PIRSF007663">
    <property type="entry name" value="UCP007663"/>
    <property type="match status" value="1"/>
</dbReference>
<name>A0A5M3Z3Y4_ASPTE</name>
<dbReference type="EMBL" id="BLJY01000011">
    <property type="protein sequence ID" value="GFF20176.1"/>
    <property type="molecule type" value="Genomic_DNA"/>
</dbReference>
<reference evidence="4 5" key="1">
    <citation type="submission" date="2020-01" db="EMBL/GenBank/DDBJ databases">
        <title>Aspergillus terreus IFO 6365 whole genome shotgun sequence.</title>
        <authorList>
            <person name="Kanamasa S."/>
            <person name="Takahashi H."/>
        </authorList>
    </citation>
    <scope>NUCLEOTIDE SEQUENCE [LARGE SCALE GENOMIC DNA]</scope>
    <source>
        <strain evidence="4 5">IFO 6365</strain>
    </source>
</reference>
<dbReference type="Gene3D" id="1.50.10.10">
    <property type="match status" value="1"/>
</dbReference>
<dbReference type="InterPro" id="IPR008928">
    <property type="entry name" value="6-hairpin_glycosidase_sf"/>
</dbReference>
<feature type="domain" description="Glycosyl hydrolase family 95 N-terminal" evidence="1">
    <location>
        <begin position="4"/>
        <end position="245"/>
    </location>
</feature>
<gene>
    <name evidence="4" type="ORF">ATEIFO6365_0011043800</name>
</gene>
<evidence type="ECO:0000259" key="1">
    <source>
        <dbReference type="Pfam" id="PF14498"/>
    </source>
</evidence>
<dbReference type="VEuPathDB" id="FungiDB:ATEG_04136"/>
<dbReference type="InterPro" id="IPR027414">
    <property type="entry name" value="GH95_N_dom"/>
</dbReference>
<dbReference type="PANTHER" id="PTHR31084">
    <property type="entry name" value="ALPHA-L-FUCOSIDASE 2"/>
    <property type="match status" value="1"/>
</dbReference>
<accession>A0A5M3Z3Y4</accession>
<keyword evidence="5" id="KW-1185">Reference proteome</keyword>
<dbReference type="Proteomes" id="UP000452235">
    <property type="component" value="Unassembled WGS sequence"/>
</dbReference>
<feature type="domain" description="Glycosyl hydrolase family 95 catalytic" evidence="3">
    <location>
        <begin position="266"/>
        <end position="667"/>
    </location>
</feature>
<proteinExistence type="predicted"/>
<sequence>MCELWYRSPAATWNEALPVGNGRLGAMVHGRTTTELFQLNEDSVWYGGPQDRTTVGASQHLQQLRQYIRKGAHAEVEELARRVFFAHPISQRHYEPLGTLFLDFGHLESEVTEYRRSLDLQRGITRVQYMHAGVHFEREVLASHPDAVIAIRVRASEPVEFVVRLTRMSDLEYETNEYLDDVAVDDNCVTMHVTPGGRNSNRACCKVAVRCDDPDGATIARVGGRKLMVRARETLLLIAAQTTYRYQDIDGRAALDVADALRWPTEEIWSRHIKDYQQLYTRMALAMSPDASHIPTDERIKHSRDPGLVSLYHNFGRYLLIASSREGNGDKVLPANLQGIWNPSFHPAWGSKYTLNINLQMNYWPANVCNLAECEMPLFDLLERIASAGQKTAHEVYGCRGWAVHHCTDIWADTAPVDQWMPATLWPLGGAWLCFHVWERFLFSKDEMFLRRMFPVLRGCVEFLLDFLVEDATGQYLVTSPSLSPENLFYDAEGRQGVLCEGSTIDMQLVGAVFHAFIQSVNILNLNDDLVSRVNHASERLPPARIGSFGQLQEWNADYAEVEPGHRHVSHLWALYPGHTILPGRTKDLAAACAVTLARRQAYGGGHTGWSRAWLINLHARLRAADECGRHVEQLLAQSTLPNLLDTHPPFQIDGNFGATAGIVEMLVQSHEEGIIRLLPACPDSWKAGSIRGVKARGGFELDFRWEDGYIVGEVLIRSSLGLNVVVYFPHDGPQVQIQGEGIHNIHAS</sequence>
<dbReference type="FunFam" id="1.50.10.10:FF:000028">
    <property type="entry name" value="Alpha-L-fucosidase 2"/>
    <property type="match status" value="1"/>
</dbReference>